<dbReference type="PROSITE" id="PS51755">
    <property type="entry name" value="OMPR_PHOB"/>
    <property type="match status" value="1"/>
</dbReference>
<name>A0A4P5P7L5_9ENTE</name>
<dbReference type="InterPro" id="IPR036388">
    <property type="entry name" value="WH-like_DNA-bd_sf"/>
</dbReference>
<evidence type="ECO:0000259" key="5">
    <source>
        <dbReference type="PROSITE" id="PS51755"/>
    </source>
</evidence>
<dbReference type="InterPro" id="IPR016032">
    <property type="entry name" value="Sig_transdc_resp-reg_C-effctor"/>
</dbReference>
<keyword evidence="3" id="KW-0804">Transcription</keyword>
<evidence type="ECO:0000256" key="1">
    <source>
        <dbReference type="ARBA" id="ARBA00023015"/>
    </source>
</evidence>
<dbReference type="Pfam" id="PF00486">
    <property type="entry name" value="Trans_reg_C"/>
    <property type="match status" value="1"/>
</dbReference>
<keyword evidence="2 4" id="KW-0238">DNA-binding</keyword>
<feature type="DNA-binding region" description="OmpR/PhoB-type" evidence="4">
    <location>
        <begin position="67"/>
        <end position="178"/>
    </location>
</feature>
<proteinExistence type="predicted"/>
<dbReference type="AlphaFoldDB" id="A0A4P5P7L5"/>
<dbReference type="GO" id="GO:0006355">
    <property type="term" value="P:regulation of DNA-templated transcription"/>
    <property type="evidence" value="ECO:0007669"/>
    <property type="project" value="InterPro"/>
</dbReference>
<organism evidence="6 7">
    <name type="scientific">Enterococcus florum</name>
    <dbReference type="NCBI Taxonomy" id="2480627"/>
    <lineage>
        <taxon>Bacteria</taxon>
        <taxon>Bacillati</taxon>
        <taxon>Bacillota</taxon>
        <taxon>Bacilli</taxon>
        <taxon>Lactobacillales</taxon>
        <taxon>Enterococcaceae</taxon>
        <taxon>Enterococcus</taxon>
    </lineage>
</organism>
<dbReference type="Gene3D" id="1.10.10.10">
    <property type="entry name" value="Winged helix-like DNA-binding domain superfamily/Winged helix DNA-binding domain"/>
    <property type="match status" value="1"/>
</dbReference>
<dbReference type="SUPFAM" id="SSF46894">
    <property type="entry name" value="C-terminal effector domain of the bipartite response regulators"/>
    <property type="match status" value="1"/>
</dbReference>
<dbReference type="GO" id="GO:0003677">
    <property type="term" value="F:DNA binding"/>
    <property type="evidence" value="ECO:0007669"/>
    <property type="project" value="UniProtKB-UniRule"/>
</dbReference>
<dbReference type="SMART" id="SM00862">
    <property type="entry name" value="Trans_reg_C"/>
    <property type="match status" value="1"/>
</dbReference>
<keyword evidence="1" id="KW-0805">Transcription regulation</keyword>
<dbReference type="GO" id="GO:0000160">
    <property type="term" value="P:phosphorelay signal transduction system"/>
    <property type="evidence" value="ECO:0007669"/>
    <property type="project" value="InterPro"/>
</dbReference>
<dbReference type="Proteomes" id="UP000290567">
    <property type="component" value="Unassembled WGS sequence"/>
</dbReference>
<evidence type="ECO:0000256" key="3">
    <source>
        <dbReference type="ARBA" id="ARBA00023163"/>
    </source>
</evidence>
<evidence type="ECO:0000256" key="2">
    <source>
        <dbReference type="ARBA" id="ARBA00023125"/>
    </source>
</evidence>
<dbReference type="InterPro" id="IPR001867">
    <property type="entry name" value="OmpR/PhoB-type_DNA-bd"/>
</dbReference>
<gene>
    <name evidence="6" type="ORF">NRIC_17010</name>
</gene>
<evidence type="ECO:0000313" key="6">
    <source>
        <dbReference type="EMBL" id="GCF93810.1"/>
    </source>
</evidence>
<comment type="caution">
    <text evidence="6">The sequence shown here is derived from an EMBL/GenBank/DDBJ whole genome shotgun (WGS) entry which is preliminary data.</text>
</comment>
<accession>A0A4P5P7L5</accession>
<reference evidence="7" key="1">
    <citation type="submission" date="2019-02" db="EMBL/GenBank/DDBJ databases">
        <title>Draft genome sequence of Enterococcus sp. Gos25-1.</title>
        <authorList>
            <person name="Tanaka N."/>
            <person name="Shiwa Y."/>
            <person name="Fujita N."/>
        </authorList>
    </citation>
    <scope>NUCLEOTIDE SEQUENCE [LARGE SCALE GENOMIC DNA]</scope>
    <source>
        <strain evidence="7">Gos25-1</strain>
    </source>
</reference>
<feature type="domain" description="OmpR/PhoB-type" evidence="5">
    <location>
        <begin position="67"/>
        <end position="178"/>
    </location>
</feature>
<sequence>MIDFLHFFNIVIFSETLSNREVENVLEFLEKPEFQFVRRAETTSEKQSYSKEVHYLPVELSLSELREQMLKFAGENQEEESFGLKEYEFSETNRHNLLTFYNSLNKLELRILKVLLEHIDGIVSREELCTILWEEGMSNSRLVQISSAIGSIRKKMEQANVNDFNIITYWRNGYRLSELIQGSMTGYFSTLME</sequence>
<evidence type="ECO:0000313" key="7">
    <source>
        <dbReference type="Proteomes" id="UP000290567"/>
    </source>
</evidence>
<evidence type="ECO:0000256" key="4">
    <source>
        <dbReference type="PROSITE-ProRule" id="PRU01091"/>
    </source>
</evidence>
<protein>
    <recommendedName>
        <fullName evidence="5">OmpR/PhoB-type domain-containing protein</fullName>
    </recommendedName>
</protein>
<keyword evidence="7" id="KW-1185">Reference proteome</keyword>
<dbReference type="EMBL" id="BJCC01000013">
    <property type="protein sequence ID" value="GCF93810.1"/>
    <property type="molecule type" value="Genomic_DNA"/>
</dbReference>